<dbReference type="EMBL" id="CP036263">
    <property type="protein sequence ID" value="QDT00165.1"/>
    <property type="molecule type" value="Genomic_DNA"/>
</dbReference>
<dbReference type="RefSeq" id="WP_145061471.1">
    <property type="nucleotide sequence ID" value="NZ_CP036263.1"/>
</dbReference>
<dbReference type="AlphaFoldDB" id="A0A517MZ71"/>
<evidence type="ECO:0000313" key="2">
    <source>
        <dbReference type="EMBL" id="QDT00165.1"/>
    </source>
</evidence>
<evidence type="ECO:0008006" key="4">
    <source>
        <dbReference type="Google" id="ProtNLM"/>
    </source>
</evidence>
<keyword evidence="1" id="KW-0732">Signal</keyword>
<evidence type="ECO:0000313" key="3">
    <source>
        <dbReference type="Proteomes" id="UP000319852"/>
    </source>
</evidence>
<accession>A0A517MZ71</accession>
<evidence type="ECO:0000256" key="1">
    <source>
        <dbReference type="SAM" id="SignalP"/>
    </source>
</evidence>
<reference evidence="2 3" key="1">
    <citation type="submission" date="2019-02" db="EMBL/GenBank/DDBJ databases">
        <title>Deep-cultivation of Planctomycetes and their phenomic and genomic characterization uncovers novel biology.</title>
        <authorList>
            <person name="Wiegand S."/>
            <person name="Jogler M."/>
            <person name="Boedeker C."/>
            <person name="Pinto D."/>
            <person name="Vollmers J."/>
            <person name="Rivas-Marin E."/>
            <person name="Kohn T."/>
            <person name="Peeters S.H."/>
            <person name="Heuer A."/>
            <person name="Rast P."/>
            <person name="Oberbeckmann S."/>
            <person name="Bunk B."/>
            <person name="Jeske O."/>
            <person name="Meyerdierks A."/>
            <person name="Storesund J.E."/>
            <person name="Kallscheuer N."/>
            <person name="Luecker S."/>
            <person name="Lage O.M."/>
            <person name="Pohl T."/>
            <person name="Merkel B.J."/>
            <person name="Hornburger P."/>
            <person name="Mueller R.-W."/>
            <person name="Bruemmer F."/>
            <person name="Labrenz M."/>
            <person name="Spormann A.M."/>
            <person name="Op den Camp H."/>
            <person name="Overmann J."/>
            <person name="Amann R."/>
            <person name="Jetten M.S.M."/>
            <person name="Mascher T."/>
            <person name="Medema M.H."/>
            <person name="Devos D.P."/>
            <person name="Kaster A.-K."/>
            <person name="Ovreas L."/>
            <person name="Rohde M."/>
            <person name="Galperin M.Y."/>
            <person name="Jogler C."/>
        </authorList>
    </citation>
    <scope>NUCLEOTIDE SEQUENCE [LARGE SCALE GENOMIC DNA]</scope>
    <source>
        <strain evidence="2 3">HG15A2</strain>
    </source>
</reference>
<proteinExistence type="predicted"/>
<dbReference type="Proteomes" id="UP000319852">
    <property type="component" value="Chromosome"/>
</dbReference>
<dbReference type="OrthoDB" id="9772097at2"/>
<organism evidence="2 3">
    <name type="scientific">Adhaeretor mobilis</name>
    <dbReference type="NCBI Taxonomy" id="1930276"/>
    <lineage>
        <taxon>Bacteria</taxon>
        <taxon>Pseudomonadati</taxon>
        <taxon>Planctomycetota</taxon>
        <taxon>Planctomycetia</taxon>
        <taxon>Pirellulales</taxon>
        <taxon>Lacipirellulaceae</taxon>
        <taxon>Adhaeretor</taxon>
    </lineage>
</organism>
<feature type="chain" id="PRO_5022154084" description="Rhamnogalacturonan lyase domain-containing protein" evidence="1">
    <location>
        <begin position="31"/>
        <end position="267"/>
    </location>
</feature>
<dbReference type="KEGG" id="amob:HG15A2_35000"/>
<name>A0A517MZ71_9BACT</name>
<protein>
    <recommendedName>
        <fullName evidence="4">Rhamnogalacturonan lyase domain-containing protein</fullName>
    </recommendedName>
</protein>
<keyword evidence="3" id="KW-1185">Reference proteome</keyword>
<dbReference type="SUPFAM" id="SSF117074">
    <property type="entry name" value="Hypothetical protein PA1324"/>
    <property type="match status" value="1"/>
</dbReference>
<dbReference type="Gene3D" id="2.60.40.420">
    <property type="entry name" value="Cupredoxins - blue copper proteins"/>
    <property type="match status" value="1"/>
</dbReference>
<sequence length="267" mass="29716" precursor="true">MTSIHLALRYFLTLTVTLSALTVISNDASAAGWGSLKGKFLYKGSVNPKEITPTRDPEFCGKHKLVEEDIAVGEKNELANVYVYLYTKRNAKVEIHPDYEKAELKPAVLDNKGCRFEPHAMTVWTKQPFQVHNSDQGIGHNTNATLRANGSFNETVTNDKPLKKSFQKTETYPAPVACNVHPWMNATLLIRDNPYMAVSNEKGEFEIKNLPAGEHEIVFWHEASGTMKNLQVGKEKAGRTGRIDVEIADGETLDFGEITVTPKLLGK</sequence>
<dbReference type="InterPro" id="IPR008972">
    <property type="entry name" value="Cupredoxin"/>
</dbReference>
<gene>
    <name evidence="2" type="ORF">HG15A2_35000</name>
</gene>
<feature type="signal peptide" evidence="1">
    <location>
        <begin position="1"/>
        <end position="30"/>
    </location>
</feature>